<proteinExistence type="predicted"/>
<dbReference type="Proteomes" id="UP000029556">
    <property type="component" value="Unassembled WGS sequence"/>
</dbReference>
<dbReference type="OrthoDB" id="1071213at2"/>
<gene>
    <name evidence="1" type="ORF">HMPREF2137_02965</name>
</gene>
<protein>
    <submittedName>
        <fullName evidence="1">Uncharacterized protein</fullName>
    </submittedName>
</protein>
<evidence type="ECO:0000313" key="1">
    <source>
        <dbReference type="EMBL" id="KGF36080.1"/>
    </source>
</evidence>
<sequence>MRQFLLIFYLFLSSPLSIKGDQGFIAILYLHNGQYVSSDSVYTFYNLDGTYFDSLKSREGNEPTCLRIAKGDVVSYYPNMMIYVFFCKLSHDDKVLVRVGGQWKKLSTNAPFSIQSMKEYLLSLDILLKVDDIVYYGKDKIKIKKKLICHIIDVKGDYVAIEICKKKMWFRWKKNYKVLPDRLIYE</sequence>
<accession>A0A095ZMR5</accession>
<dbReference type="EMBL" id="JRNN01000032">
    <property type="protein sequence ID" value="KGF36080.1"/>
    <property type="molecule type" value="Genomic_DNA"/>
</dbReference>
<evidence type="ECO:0000313" key="2">
    <source>
        <dbReference type="Proteomes" id="UP000029556"/>
    </source>
</evidence>
<dbReference type="RefSeq" id="WP_036871986.1">
    <property type="nucleotide sequence ID" value="NZ_JRNN01000032.1"/>
</dbReference>
<dbReference type="AlphaFoldDB" id="A0A095ZMR5"/>
<comment type="caution">
    <text evidence="1">The sequence shown here is derived from an EMBL/GenBank/DDBJ whole genome shotgun (WGS) entry which is preliminary data.</text>
</comment>
<organism evidence="1 2">
    <name type="scientific">Hoylesella buccalis DNF00853</name>
    <dbReference type="NCBI Taxonomy" id="1401074"/>
    <lineage>
        <taxon>Bacteria</taxon>
        <taxon>Pseudomonadati</taxon>
        <taxon>Bacteroidota</taxon>
        <taxon>Bacteroidia</taxon>
        <taxon>Bacteroidales</taxon>
        <taxon>Prevotellaceae</taxon>
        <taxon>Hoylesella</taxon>
    </lineage>
</organism>
<name>A0A095ZMR5_9BACT</name>
<reference evidence="1 2" key="1">
    <citation type="submission" date="2014-07" db="EMBL/GenBank/DDBJ databases">
        <authorList>
            <person name="McCorrison J."/>
            <person name="Sanka R."/>
            <person name="Torralba M."/>
            <person name="Gillis M."/>
            <person name="Haft D.H."/>
            <person name="Methe B."/>
            <person name="Sutton G."/>
            <person name="Nelson K.E."/>
        </authorList>
    </citation>
    <scope>NUCLEOTIDE SEQUENCE [LARGE SCALE GENOMIC DNA]</scope>
    <source>
        <strain evidence="1 2">DNF00853</strain>
    </source>
</reference>